<gene>
    <name evidence="2" type="ORF">PS396_07785</name>
</gene>
<sequence length="143" mass="16448">MRHWWTLLCLLALVANVAFLSPVHAEMRASPSTVNQQLAQELADHRAYAAGDPGNYGYAKFIHQVRVTGHRRIMVWVSRRFCRLPAGDKTSVMNQVQALARMVLVNNHWIDKKNSARGLTVTVRCRRQVVGYSRPHNSYCYKW</sequence>
<organism evidence="2 3">
    <name type="scientific">Limosilactobacillus pontis</name>
    <dbReference type="NCBI Taxonomy" id="35787"/>
    <lineage>
        <taxon>Bacteria</taxon>
        <taxon>Bacillati</taxon>
        <taxon>Bacillota</taxon>
        <taxon>Bacilli</taxon>
        <taxon>Lactobacillales</taxon>
        <taxon>Lactobacillaceae</taxon>
        <taxon>Limosilactobacillus</taxon>
    </lineage>
</organism>
<accession>A0ABU7SV17</accession>
<comment type="caution">
    <text evidence="2">The sequence shown here is derived from an EMBL/GenBank/DDBJ whole genome shotgun (WGS) entry which is preliminary data.</text>
</comment>
<keyword evidence="3" id="KW-1185">Reference proteome</keyword>
<dbReference type="Proteomes" id="UP001335665">
    <property type="component" value="Unassembled WGS sequence"/>
</dbReference>
<name>A0ABU7SV17_9LACO</name>
<protein>
    <submittedName>
        <fullName evidence="2">Uncharacterized protein</fullName>
    </submittedName>
</protein>
<evidence type="ECO:0000256" key="1">
    <source>
        <dbReference type="SAM" id="SignalP"/>
    </source>
</evidence>
<reference evidence="2 3" key="1">
    <citation type="submission" date="2023-02" db="EMBL/GenBank/DDBJ databases">
        <title>The predominant lactic acid bacteria and yeasts involved in the spontaneous fermentation of millet during the production of the traditional porridge Hausa koko in Ghana.</title>
        <authorList>
            <person name="Atter A."/>
            <person name="Diaz M."/>
        </authorList>
    </citation>
    <scope>NUCLEOTIDE SEQUENCE [LARGE SCALE GENOMIC DNA]</scope>
    <source>
        <strain evidence="2 3">FI11552</strain>
    </source>
</reference>
<dbReference type="EMBL" id="JAQSFA010000021">
    <property type="protein sequence ID" value="MEE6701688.1"/>
    <property type="molecule type" value="Genomic_DNA"/>
</dbReference>
<evidence type="ECO:0000313" key="2">
    <source>
        <dbReference type="EMBL" id="MEE6701688.1"/>
    </source>
</evidence>
<evidence type="ECO:0000313" key="3">
    <source>
        <dbReference type="Proteomes" id="UP001335665"/>
    </source>
</evidence>
<feature type="chain" id="PRO_5045609201" evidence="1">
    <location>
        <begin position="26"/>
        <end position="143"/>
    </location>
</feature>
<proteinExistence type="predicted"/>
<dbReference type="RefSeq" id="WP_331192375.1">
    <property type="nucleotide sequence ID" value="NZ_JAQSEN010000018.1"/>
</dbReference>
<keyword evidence="1" id="KW-0732">Signal</keyword>
<feature type="signal peptide" evidence="1">
    <location>
        <begin position="1"/>
        <end position="25"/>
    </location>
</feature>